<dbReference type="AlphaFoldDB" id="A0A9X2G2H0"/>
<evidence type="ECO:0000256" key="1">
    <source>
        <dbReference type="SAM" id="Phobius"/>
    </source>
</evidence>
<gene>
    <name evidence="2" type="ORF">NJR55_03845</name>
</gene>
<feature type="transmembrane region" description="Helical" evidence="1">
    <location>
        <begin position="7"/>
        <end position="30"/>
    </location>
</feature>
<sequence>MKSKGFTLIELIIILVIIGILAVSVSPVFFDSSGTQSLVLRQRAISILRSIQQQAMQNIDKSLQLEVRLEVTQNTLGVPPYNNENNLQISNIEGVNFSFSYSGSDVLPATIAFDALGRPIVFNGSGKEVSGCASACTITIKERSGVERVIGINKEGFIDAR</sequence>
<evidence type="ECO:0000313" key="2">
    <source>
        <dbReference type="EMBL" id="MCP1338718.1"/>
    </source>
</evidence>
<proteinExistence type="predicted"/>
<organism evidence="2 3">
    <name type="scientific">Idiomarina rhizosphaerae</name>
    <dbReference type="NCBI Taxonomy" id="2961572"/>
    <lineage>
        <taxon>Bacteria</taxon>
        <taxon>Pseudomonadati</taxon>
        <taxon>Pseudomonadota</taxon>
        <taxon>Gammaproteobacteria</taxon>
        <taxon>Alteromonadales</taxon>
        <taxon>Idiomarinaceae</taxon>
        <taxon>Idiomarina</taxon>
    </lineage>
</organism>
<keyword evidence="1" id="KW-0812">Transmembrane</keyword>
<evidence type="ECO:0000313" key="3">
    <source>
        <dbReference type="Proteomes" id="UP001139474"/>
    </source>
</evidence>
<reference evidence="2" key="1">
    <citation type="submission" date="2022-06" db="EMBL/GenBank/DDBJ databases">
        <title>Idiomarina rhizosphaerae M1R2S28.</title>
        <authorList>
            <person name="Sun J.-Q."/>
            <person name="Li L.-F."/>
        </authorList>
    </citation>
    <scope>NUCLEOTIDE SEQUENCE</scope>
    <source>
        <strain evidence="2">M1R2S28</strain>
    </source>
</reference>
<dbReference type="Proteomes" id="UP001139474">
    <property type="component" value="Unassembled WGS sequence"/>
</dbReference>
<keyword evidence="1" id="KW-0472">Membrane</keyword>
<keyword evidence="3" id="KW-1185">Reference proteome</keyword>
<dbReference type="RefSeq" id="WP_253618002.1">
    <property type="nucleotide sequence ID" value="NZ_JAMZDE010000003.1"/>
</dbReference>
<keyword evidence="1" id="KW-1133">Transmembrane helix</keyword>
<dbReference type="Gene3D" id="3.30.700.10">
    <property type="entry name" value="Glycoprotein, Type 4 Pilin"/>
    <property type="match status" value="1"/>
</dbReference>
<dbReference type="SUPFAM" id="SSF54523">
    <property type="entry name" value="Pili subunits"/>
    <property type="match status" value="1"/>
</dbReference>
<dbReference type="EMBL" id="JAMZDE010000003">
    <property type="protein sequence ID" value="MCP1338718.1"/>
    <property type="molecule type" value="Genomic_DNA"/>
</dbReference>
<dbReference type="PROSITE" id="PS00409">
    <property type="entry name" value="PROKAR_NTER_METHYL"/>
    <property type="match status" value="1"/>
</dbReference>
<dbReference type="Pfam" id="PF07963">
    <property type="entry name" value="N_methyl"/>
    <property type="match status" value="1"/>
</dbReference>
<dbReference type="NCBIfam" id="TIGR02532">
    <property type="entry name" value="IV_pilin_GFxxxE"/>
    <property type="match status" value="1"/>
</dbReference>
<comment type="caution">
    <text evidence="2">The sequence shown here is derived from an EMBL/GenBank/DDBJ whole genome shotgun (WGS) entry which is preliminary data.</text>
</comment>
<protein>
    <submittedName>
        <fullName evidence="2">Prepilin-type N-terminal cleavage/methylation domain-containing protein</fullName>
    </submittedName>
</protein>
<name>A0A9X2G2H0_9GAMM</name>
<dbReference type="InterPro" id="IPR012902">
    <property type="entry name" value="N_methyl_site"/>
</dbReference>
<dbReference type="InterPro" id="IPR045584">
    <property type="entry name" value="Pilin-like"/>
</dbReference>
<accession>A0A9X2G2H0</accession>